<feature type="short sequence motif" description="Histidine triad motif" evidence="1">
    <location>
        <begin position="99"/>
        <end position="103"/>
    </location>
</feature>
<keyword evidence="4" id="KW-1185">Reference proteome</keyword>
<organism evidence="3 4">
    <name type="scientific">Enterocloster lavalensis</name>
    <dbReference type="NCBI Taxonomy" id="460384"/>
    <lineage>
        <taxon>Bacteria</taxon>
        <taxon>Bacillati</taxon>
        <taxon>Bacillota</taxon>
        <taxon>Clostridia</taxon>
        <taxon>Lachnospirales</taxon>
        <taxon>Lachnospiraceae</taxon>
        <taxon>Enterocloster</taxon>
    </lineage>
</organism>
<dbReference type="InterPro" id="IPR036265">
    <property type="entry name" value="HIT-like_sf"/>
</dbReference>
<dbReference type="Proteomes" id="UP000198508">
    <property type="component" value="Unassembled WGS sequence"/>
</dbReference>
<proteinExistence type="predicted"/>
<name>A0A1I0IK00_9FIRM</name>
<dbReference type="AlphaFoldDB" id="A0A1I0IK00"/>
<dbReference type="InterPro" id="IPR011146">
    <property type="entry name" value="HIT-like"/>
</dbReference>
<dbReference type="Gene3D" id="3.30.428.10">
    <property type="entry name" value="HIT-like"/>
    <property type="match status" value="1"/>
</dbReference>
<dbReference type="SUPFAM" id="SSF54197">
    <property type="entry name" value="HIT-like"/>
    <property type="match status" value="1"/>
</dbReference>
<dbReference type="EMBL" id="FOIM01000022">
    <property type="protein sequence ID" value="SET97392.1"/>
    <property type="molecule type" value="Genomic_DNA"/>
</dbReference>
<sequence>MEEMMRDPNCAYCMQGDLVAKFAYPVGPMDTGYLYVFKEQSKRGRVVLAHNKHVGELIELTDEERNAFFADVAKVARAVHAVFHPDKVNYGAYGDTGHHLHFHIVPKYKGGEEWGGTFEMNSGRTILTDAEYEEMAEALRKALAEL</sequence>
<dbReference type="PROSITE" id="PS51084">
    <property type="entry name" value="HIT_2"/>
    <property type="match status" value="1"/>
</dbReference>
<evidence type="ECO:0000256" key="1">
    <source>
        <dbReference type="PROSITE-ProRule" id="PRU00464"/>
    </source>
</evidence>
<accession>A0A1I0IK00</accession>
<evidence type="ECO:0000313" key="3">
    <source>
        <dbReference type="EMBL" id="SET97392.1"/>
    </source>
</evidence>
<evidence type="ECO:0000259" key="2">
    <source>
        <dbReference type="PROSITE" id="PS51084"/>
    </source>
</evidence>
<dbReference type="GO" id="GO:0016787">
    <property type="term" value="F:hydrolase activity"/>
    <property type="evidence" value="ECO:0007669"/>
    <property type="project" value="UniProtKB-KW"/>
</dbReference>
<dbReference type="RefSeq" id="WP_092367252.1">
    <property type="nucleotide sequence ID" value="NZ_CABJCG010000024.1"/>
</dbReference>
<keyword evidence="3" id="KW-0378">Hydrolase</keyword>
<reference evidence="4" key="1">
    <citation type="submission" date="2016-10" db="EMBL/GenBank/DDBJ databases">
        <authorList>
            <person name="Varghese N."/>
            <person name="Submissions S."/>
        </authorList>
    </citation>
    <scope>NUCLEOTIDE SEQUENCE [LARGE SCALE GENOMIC DNA]</scope>
    <source>
        <strain evidence="4">NLAE-zl-G277</strain>
    </source>
</reference>
<dbReference type="Pfam" id="PF01230">
    <property type="entry name" value="HIT"/>
    <property type="match status" value="1"/>
</dbReference>
<dbReference type="GeneID" id="93277719"/>
<protein>
    <submittedName>
        <fullName evidence="3">Diadenosine tetraphosphate (Ap4A) hydrolase</fullName>
    </submittedName>
</protein>
<dbReference type="STRING" id="460384.SAMN05216313_12210"/>
<feature type="domain" description="HIT" evidence="2">
    <location>
        <begin position="44"/>
        <end position="114"/>
    </location>
</feature>
<gene>
    <name evidence="3" type="ORF">SAMN05216313_12210</name>
</gene>
<evidence type="ECO:0000313" key="4">
    <source>
        <dbReference type="Proteomes" id="UP000198508"/>
    </source>
</evidence>